<dbReference type="RefSeq" id="WP_106835922.1">
    <property type="nucleotide sequence ID" value="NZ_JARTKC010000026.1"/>
</dbReference>
<protein>
    <submittedName>
        <fullName evidence="1">Uncharacterized protein</fullName>
    </submittedName>
</protein>
<keyword evidence="2" id="KW-1185">Reference proteome</keyword>
<gene>
    <name evidence="1" type="ORF">C7R92_24100</name>
</gene>
<proteinExistence type="predicted"/>
<organism evidence="1 2">
    <name type="scientific">Brevibacillus porteri</name>
    <dbReference type="NCBI Taxonomy" id="2126350"/>
    <lineage>
        <taxon>Bacteria</taxon>
        <taxon>Bacillati</taxon>
        <taxon>Bacillota</taxon>
        <taxon>Bacilli</taxon>
        <taxon>Bacillales</taxon>
        <taxon>Paenibacillaceae</taxon>
        <taxon>Brevibacillus</taxon>
    </lineage>
</organism>
<sequence>MMPFWMVLFTATFYKKRLHAEIGNGAFSHHHFLFTKRKYFVSSRGKSALYESTRAAVIDKPAFQLEANDGAVQTFGSQDA</sequence>
<dbReference type="EMBL" id="PXZO01000052">
    <property type="protein sequence ID" value="PSK06120.1"/>
    <property type="molecule type" value="Genomic_DNA"/>
</dbReference>
<name>A0ABX5FKK8_9BACL</name>
<accession>A0ABX5FKK8</accession>
<evidence type="ECO:0000313" key="1">
    <source>
        <dbReference type="EMBL" id="PSK06120.1"/>
    </source>
</evidence>
<reference evidence="1 2" key="1">
    <citation type="submission" date="2018-03" db="EMBL/GenBank/DDBJ databases">
        <title>Brevisbacillus phylogenomics.</title>
        <authorList>
            <person name="Dunlap C."/>
        </authorList>
    </citation>
    <scope>NUCLEOTIDE SEQUENCE [LARGE SCALE GENOMIC DNA]</scope>
    <source>
        <strain evidence="1 2">NRRL B-41110</strain>
    </source>
</reference>
<evidence type="ECO:0000313" key="2">
    <source>
        <dbReference type="Proteomes" id="UP000241645"/>
    </source>
</evidence>
<dbReference type="Proteomes" id="UP000241645">
    <property type="component" value="Unassembled WGS sequence"/>
</dbReference>
<comment type="caution">
    <text evidence="1">The sequence shown here is derived from an EMBL/GenBank/DDBJ whole genome shotgun (WGS) entry which is preliminary data.</text>
</comment>
<dbReference type="GeneID" id="95753176"/>